<organism evidence="14 15">
    <name type="scientific">Clostridium baratii str. Sullivan</name>
    <dbReference type="NCBI Taxonomy" id="1415775"/>
    <lineage>
        <taxon>Bacteria</taxon>
        <taxon>Bacillati</taxon>
        <taxon>Bacillota</taxon>
        <taxon>Clostridia</taxon>
        <taxon>Eubacteriales</taxon>
        <taxon>Clostridiaceae</taxon>
        <taxon>Clostridium</taxon>
    </lineage>
</organism>
<keyword evidence="5 9" id="KW-0641">Proline biosynthesis</keyword>
<evidence type="ECO:0000256" key="8">
    <source>
        <dbReference type="ARBA" id="ARBA00058118"/>
    </source>
</evidence>
<dbReference type="GO" id="GO:0005737">
    <property type="term" value="C:cytoplasm"/>
    <property type="evidence" value="ECO:0007669"/>
    <property type="project" value="UniProtKB-SubCell"/>
</dbReference>
<comment type="subcellular location">
    <subcellularLocation>
        <location evidence="1 9">Cytoplasm</location>
    </subcellularLocation>
</comment>
<evidence type="ECO:0000256" key="9">
    <source>
        <dbReference type="HAMAP-Rule" id="MF_01925"/>
    </source>
</evidence>
<comment type="function">
    <text evidence="8 9">Catalyzes the reduction of 1-pyrroline-5-carboxylate (PCA) to L-proline.</text>
</comment>
<dbReference type="EMBL" id="CP006905">
    <property type="protein sequence ID" value="AIY83616.1"/>
    <property type="molecule type" value="Genomic_DNA"/>
</dbReference>
<dbReference type="InterPro" id="IPR008927">
    <property type="entry name" value="6-PGluconate_DH-like_C_sf"/>
</dbReference>
<dbReference type="Pfam" id="PF03807">
    <property type="entry name" value="F420_oxidored"/>
    <property type="match status" value="1"/>
</dbReference>
<evidence type="ECO:0000256" key="7">
    <source>
        <dbReference type="ARBA" id="ARBA00023002"/>
    </source>
</evidence>
<evidence type="ECO:0000256" key="1">
    <source>
        <dbReference type="ARBA" id="ARBA00004496"/>
    </source>
</evidence>
<comment type="pathway">
    <text evidence="9">Amino-acid biosynthesis; L-proline biosynthesis; L-proline from L-glutamate 5-semialdehyde: step 1/1.</text>
</comment>
<comment type="similarity">
    <text evidence="2 9">Belongs to the pyrroline-5-carboxylate reductase family.</text>
</comment>
<feature type="domain" description="Pyrroline-5-carboxylate reductase dimerisation" evidence="13">
    <location>
        <begin position="162"/>
        <end position="266"/>
    </location>
</feature>
<dbReference type="SUPFAM" id="SSF51735">
    <property type="entry name" value="NAD(P)-binding Rossmann-fold domains"/>
    <property type="match status" value="1"/>
</dbReference>
<dbReference type="AlphaFoldDB" id="A0A0A7FXP0"/>
<evidence type="ECO:0000256" key="6">
    <source>
        <dbReference type="ARBA" id="ARBA00022857"/>
    </source>
</evidence>
<dbReference type="GO" id="GO:0004735">
    <property type="term" value="F:pyrroline-5-carboxylate reductase activity"/>
    <property type="evidence" value="ECO:0007669"/>
    <property type="project" value="UniProtKB-UniRule"/>
</dbReference>
<dbReference type="PANTHER" id="PTHR11645">
    <property type="entry name" value="PYRROLINE-5-CARBOXYLATE REDUCTASE"/>
    <property type="match status" value="1"/>
</dbReference>
<evidence type="ECO:0000256" key="3">
    <source>
        <dbReference type="ARBA" id="ARBA00022490"/>
    </source>
</evidence>
<evidence type="ECO:0000256" key="5">
    <source>
        <dbReference type="ARBA" id="ARBA00022650"/>
    </source>
</evidence>
<dbReference type="RefSeq" id="WP_039312275.1">
    <property type="nucleotide sequence ID" value="NZ_CP006905.1"/>
</dbReference>
<accession>A0A0A7FXP0</accession>
<proteinExistence type="inferred from homology"/>
<evidence type="ECO:0000256" key="2">
    <source>
        <dbReference type="ARBA" id="ARBA00005525"/>
    </source>
</evidence>
<name>A0A0A7FXP0_9CLOT</name>
<dbReference type="HAMAP" id="MF_01925">
    <property type="entry name" value="P5C_reductase"/>
    <property type="match status" value="1"/>
</dbReference>
<comment type="catalytic activity">
    <reaction evidence="9">
        <text>L-proline + NADP(+) = (S)-1-pyrroline-5-carboxylate + NADPH + 2 H(+)</text>
        <dbReference type="Rhea" id="RHEA:14109"/>
        <dbReference type="ChEBI" id="CHEBI:15378"/>
        <dbReference type="ChEBI" id="CHEBI:17388"/>
        <dbReference type="ChEBI" id="CHEBI:57783"/>
        <dbReference type="ChEBI" id="CHEBI:58349"/>
        <dbReference type="ChEBI" id="CHEBI:60039"/>
        <dbReference type="EC" id="1.5.1.2"/>
    </reaction>
</comment>
<keyword evidence="15" id="KW-1185">Reference proteome</keyword>
<dbReference type="eggNOG" id="COG0345">
    <property type="taxonomic scope" value="Bacteria"/>
</dbReference>
<feature type="binding site" evidence="11">
    <location>
        <begin position="70"/>
        <end position="73"/>
    </location>
    <ligand>
        <name>NADP(+)</name>
        <dbReference type="ChEBI" id="CHEBI:58349"/>
    </ligand>
</feature>
<keyword evidence="7 9" id="KW-0560">Oxidoreductase</keyword>
<reference evidence="14 15" key="1">
    <citation type="journal article" date="2015" name="Infect. Genet. Evol.">
        <title>Genomic sequences of six botulinum neurotoxin-producing strains representing three clostridial species illustrate the mobility and diversity of botulinum neurotoxin genes.</title>
        <authorList>
            <person name="Smith T.J."/>
            <person name="Hill K.K."/>
            <person name="Xie G."/>
            <person name="Foley B.T."/>
            <person name="Williamson C.H."/>
            <person name="Foster J.T."/>
            <person name="Johnson S.L."/>
            <person name="Chertkov O."/>
            <person name="Teshima H."/>
            <person name="Gibbons H.S."/>
            <person name="Johnsky L.A."/>
            <person name="Karavis M.A."/>
            <person name="Smith L.A."/>
        </authorList>
    </citation>
    <scope>NUCLEOTIDE SEQUENCE [LARGE SCALE GENOMIC DNA]</scope>
    <source>
        <strain evidence="14">Sullivan</strain>
    </source>
</reference>
<dbReference type="PANTHER" id="PTHR11645:SF0">
    <property type="entry name" value="PYRROLINE-5-CARBOXYLATE REDUCTASE 3"/>
    <property type="match status" value="1"/>
</dbReference>
<dbReference type="Pfam" id="PF14748">
    <property type="entry name" value="P5CR_dimer"/>
    <property type="match status" value="1"/>
</dbReference>
<evidence type="ECO:0000256" key="11">
    <source>
        <dbReference type="PIRSR" id="PIRSR000193-1"/>
    </source>
</evidence>
<dbReference type="Gene3D" id="3.40.50.720">
    <property type="entry name" value="NAD(P)-binding Rossmann-like Domain"/>
    <property type="match status" value="1"/>
</dbReference>
<protein>
    <recommendedName>
        <fullName evidence="9 10">Pyrroline-5-carboxylate reductase</fullName>
        <shortName evidence="9">P5C reductase</shortName>
        <shortName evidence="9">P5CR</shortName>
        <ecNumber evidence="9 10">1.5.1.2</ecNumber>
    </recommendedName>
    <alternativeName>
        <fullName evidence="9">PCA reductase</fullName>
    </alternativeName>
</protein>
<feature type="binding site" evidence="11">
    <location>
        <position position="36"/>
    </location>
    <ligand>
        <name>NADP(+)</name>
        <dbReference type="ChEBI" id="CHEBI:58349"/>
    </ligand>
</feature>
<dbReference type="PIRSF" id="PIRSF000193">
    <property type="entry name" value="Pyrrol-5-carb_rd"/>
    <property type="match status" value="1"/>
</dbReference>
<dbReference type="EC" id="1.5.1.2" evidence="9 10"/>
<dbReference type="KEGG" id="cbv:U729_1066"/>
<gene>
    <name evidence="9 14" type="primary">proC</name>
    <name evidence="14" type="ORF">U729_1066</name>
</gene>
<dbReference type="HOGENOM" id="CLU_042344_3_1_9"/>
<dbReference type="Gene3D" id="1.10.3730.10">
    <property type="entry name" value="ProC C-terminal domain-like"/>
    <property type="match status" value="1"/>
</dbReference>
<dbReference type="InterPro" id="IPR000304">
    <property type="entry name" value="Pyrroline-COOH_reductase"/>
</dbReference>
<evidence type="ECO:0000256" key="4">
    <source>
        <dbReference type="ARBA" id="ARBA00022605"/>
    </source>
</evidence>
<dbReference type="Proteomes" id="UP000030635">
    <property type="component" value="Chromosome"/>
</dbReference>
<sequence>MSKKIGFVGCGNMGSSMLGGLINKGFQGKENFIVSTRSEGSRKKLEDKYGVKAVLSNIEVAKESDVLILAVKPYMYKDVIDEIKEALRKDQIIISIAAGIDIKDLTEMIGEGFKIVKTMPNTPALVGEGMSAICPNDNVSKEELDYVCSLFESFGRYEILNEEDFHGFIALCGSSPAYVFMFIEAMADSAVKLGIPRNKAYNMAAQSVLGSAKMVLDTGKHPGELKDMVCSPRGTTIEAVCELENTGFRNSVIKAMDKCAEKSKNM</sequence>
<dbReference type="NCBIfam" id="TIGR00112">
    <property type="entry name" value="proC"/>
    <property type="match status" value="1"/>
</dbReference>
<evidence type="ECO:0000256" key="10">
    <source>
        <dbReference type="NCBIfam" id="TIGR00112"/>
    </source>
</evidence>
<evidence type="ECO:0000259" key="13">
    <source>
        <dbReference type="Pfam" id="PF14748"/>
    </source>
</evidence>
<dbReference type="InterPro" id="IPR036291">
    <property type="entry name" value="NAD(P)-bd_dom_sf"/>
</dbReference>
<dbReference type="InterPro" id="IPR029036">
    <property type="entry name" value="P5CR_dimer"/>
</dbReference>
<feature type="binding site" evidence="11">
    <location>
        <position position="57"/>
    </location>
    <ligand>
        <name>NADPH</name>
        <dbReference type="ChEBI" id="CHEBI:57783"/>
    </ligand>
</feature>
<keyword evidence="4 9" id="KW-0028">Amino-acid biosynthesis</keyword>
<comment type="catalytic activity">
    <reaction evidence="9">
        <text>L-proline + NAD(+) = (S)-1-pyrroline-5-carboxylate + NADH + 2 H(+)</text>
        <dbReference type="Rhea" id="RHEA:14105"/>
        <dbReference type="ChEBI" id="CHEBI:15378"/>
        <dbReference type="ChEBI" id="CHEBI:17388"/>
        <dbReference type="ChEBI" id="CHEBI:57540"/>
        <dbReference type="ChEBI" id="CHEBI:57945"/>
        <dbReference type="ChEBI" id="CHEBI:60039"/>
        <dbReference type="EC" id="1.5.1.2"/>
    </reaction>
</comment>
<dbReference type="FunFam" id="1.10.3730.10:FF:000001">
    <property type="entry name" value="Pyrroline-5-carboxylate reductase"/>
    <property type="match status" value="1"/>
</dbReference>
<dbReference type="OrthoDB" id="9805754at2"/>
<keyword evidence="3 9" id="KW-0963">Cytoplasm</keyword>
<dbReference type="SUPFAM" id="SSF48179">
    <property type="entry name" value="6-phosphogluconate dehydrogenase C-terminal domain-like"/>
    <property type="match status" value="1"/>
</dbReference>
<keyword evidence="6 9" id="KW-0521">NADP</keyword>
<dbReference type="InterPro" id="IPR028939">
    <property type="entry name" value="P5C_Rdtase_cat_N"/>
</dbReference>
<dbReference type="STRING" id="1561.NPD11_1935"/>
<dbReference type="GO" id="GO:0055129">
    <property type="term" value="P:L-proline biosynthetic process"/>
    <property type="evidence" value="ECO:0007669"/>
    <property type="project" value="UniProtKB-UniRule"/>
</dbReference>
<evidence type="ECO:0000313" key="14">
    <source>
        <dbReference type="EMBL" id="AIY83616.1"/>
    </source>
</evidence>
<evidence type="ECO:0000259" key="12">
    <source>
        <dbReference type="Pfam" id="PF03807"/>
    </source>
</evidence>
<dbReference type="UniPathway" id="UPA00098">
    <property type="reaction ID" value="UER00361"/>
</dbReference>
<feature type="domain" description="Pyrroline-5-carboxylate reductase catalytic N-terminal" evidence="12">
    <location>
        <begin position="4"/>
        <end position="99"/>
    </location>
</feature>
<evidence type="ECO:0000313" key="15">
    <source>
        <dbReference type="Proteomes" id="UP000030635"/>
    </source>
</evidence>
<dbReference type="FunFam" id="3.40.50.720:FF:000190">
    <property type="entry name" value="Pyrroline-5-carboxylate reductase"/>
    <property type="match status" value="1"/>
</dbReference>